<feature type="coiled-coil region" evidence="6">
    <location>
        <begin position="260"/>
        <end position="298"/>
    </location>
</feature>
<feature type="compositionally biased region" description="Basic residues" evidence="7">
    <location>
        <begin position="150"/>
        <end position="171"/>
    </location>
</feature>
<keyword evidence="2" id="KW-0597">Phosphoprotein</keyword>
<feature type="compositionally biased region" description="Basic residues" evidence="7">
    <location>
        <begin position="85"/>
        <end position="101"/>
    </location>
</feature>
<evidence type="ECO:0000256" key="3">
    <source>
        <dbReference type="ARBA" id="ARBA00022737"/>
    </source>
</evidence>
<organism evidence="8 9">
    <name type="scientific">Humicola insolens</name>
    <name type="common">Soft-rot fungus</name>
    <dbReference type="NCBI Taxonomy" id="85995"/>
    <lineage>
        <taxon>Eukaryota</taxon>
        <taxon>Fungi</taxon>
        <taxon>Dikarya</taxon>
        <taxon>Ascomycota</taxon>
        <taxon>Pezizomycotina</taxon>
        <taxon>Sordariomycetes</taxon>
        <taxon>Sordariomycetidae</taxon>
        <taxon>Sordariales</taxon>
        <taxon>Chaetomiaceae</taxon>
        <taxon>Mycothermus</taxon>
    </lineage>
</organism>
<evidence type="ECO:0000313" key="9">
    <source>
        <dbReference type="Proteomes" id="UP001583172"/>
    </source>
</evidence>
<keyword evidence="3" id="KW-0677">Repeat</keyword>
<reference evidence="8 9" key="1">
    <citation type="journal article" date="2024" name="Commun. Biol.">
        <title>Comparative genomic analysis of thermophilic fungi reveals convergent evolutionary adaptations and gene losses.</title>
        <authorList>
            <person name="Steindorff A.S."/>
            <person name="Aguilar-Pontes M.V."/>
            <person name="Robinson A.J."/>
            <person name="Andreopoulos B."/>
            <person name="LaButti K."/>
            <person name="Kuo A."/>
            <person name="Mondo S."/>
            <person name="Riley R."/>
            <person name="Otillar R."/>
            <person name="Haridas S."/>
            <person name="Lipzen A."/>
            <person name="Grimwood J."/>
            <person name="Schmutz J."/>
            <person name="Clum A."/>
            <person name="Reid I.D."/>
            <person name="Moisan M.C."/>
            <person name="Butler G."/>
            <person name="Nguyen T.T.M."/>
            <person name="Dewar K."/>
            <person name="Conant G."/>
            <person name="Drula E."/>
            <person name="Henrissat B."/>
            <person name="Hansel C."/>
            <person name="Singer S."/>
            <person name="Hutchinson M.I."/>
            <person name="de Vries R.P."/>
            <person name="Natvig D.O."/>
            <person name="Powell A.J."/>
            <person name="Tsang A."/>
            <person name="Grigoriev I.V."/>
        </authorList>
    </citation>
    <scope>NUCLEOTIDE SEQUENCE [LARGE SCALE GENOMIC DNA]</scope>
    <source>
        <strain evidence="8 9">CBS 620.91</strain>
    </source>
</reference>
<dbReference type="EMBL" id="JAZGSY010000592">
    <property type="protein sequence ID" value="KAL1835604.1"/>
    <property type="molecule type" value="Genomic_DNA"/>
</dbReference>
<dbReference type="PANTHER" id="PTHR15263:SF1">
    <property type="entry name" value="NF-KAPPA-B INHIBITOR-LIKE PROTEIN 1"/>
    <property type="match status" value="1"/>
</dbReference>
<evidence type="ECO:0000256" key="7">
    <source>
        <dbReference type="SAM" id="MobiDB-lite"/>
    </source>
</evidence>
<gene>
    <name evidence="8" type="ORF">VTJ49DRAFT_6341</name>
</gene>
<dbReference type="PANTHER" id="PTHR15263">
    <property type="entry name" value="I-KAPPA-B-LIKE PROTEIN IKBL"/>
    <property type="match status" value="1"/>
</dbReference>
<keyword evidence="5" id="KW-0539">Nucleus</keyword>
<keyword evidence="6" id="KW-0175">Coiled coil</keyword>
<evidence type="ECO:0000256" key="5">
    <source>
        <dbReference type="ARBA" id="ARBA00023242"/>
    </source>
</evidence>
<comment type="subcellular location">
    <subcellularLocation>
        <location evidence="1">Nucleus</location>
    </subcellularLocation>
</comment>
<accession>A0ABR3V1H0</accession>
<evidence type="ECO:0000256" key="4">
    <source>
        <dbReference type="ARBA" id="ARBA00023043"/>
    </source>
</evidence>
<evidence type="ECO:0000256" key="2">
    <source>
        <dbReference type="ARBA" id="ARBA00022553"/>
    </source>
</evidence>
<evidence type="ECO:0000313" key="8">
    <source>
        <dbReference type="EMBL" id="KAL1835604.1"/>
    </source>
</evidence>
<keyword evidence="9" id="KW-1185">Reference proteome</keyword>
<feature type="compositionally biased region" description="Basic residues" evidence="7">
    <location>
        <begin position="110"/>
        <end position="119"/>
    </location>
</feature>
<comment type="caution">
    <text evidence="8">The sequence shown here is derived from an EMBL/GenBank/DDBJ whole genome shotgun (WGS) entry which is preliminary data.</text>
</comment>
<dbReference type="Proteomes" id="UP001583172">
    <property type="component" value="Unassembled WGS sequence"/>
</dbReference>
<evidence type="ECO:0000256" key="1">
    <source>
        <dbReference type="ARBA" id="ARBA00004123"/>
    </source>
</evidence>
<evidence type="ECO:0000256" key="6">
    <source>
        <dbReference type="SAM" id="Coils"/>
    </source>
</evidence>
<protein>
    <submittedName>
        <fullName evidence="8">Uncharacterized protein</fullName>
    </submittedName>
</protein>
<keyword evidence="4" id="KW-0040">ANK repeat</keyword>
<feature type="region of interest" description="Disordered" evidence="7">
    <location>
        <begin position="1"/>
        <end position="192"/>
    </location>
</feature>
<sequence>MDDFIEPPRSPKRRRILASINPPTQDLDDDSGPTKPSSKSSRRDPTMSPERAAVREDEDGDDDTKRSRRSRSKSQDNDPNAPRATRFRFKSKSSKSSRSSRRREDDDPHRSHRRHRSRSRSRDRDRDHDEGRSRHRHRRRERDDPDRDSHRRHRGSHHHHHRRRHHRHRSKSPSNTNPEDDPYLDPPLSPNTAFRESLFDAMADDEGAAYWEAVYGQPIHIYAPPGSGPSGGGGELERMTDDEYAAYVRQKMWEKTHAGLLEARARREREREEAARRAEEEARVAREMERALRRGEERRRKRAMRDGWERYRTRWAEWEERMKNGGGGDGVDADGDGIPWPDGVGEVRGAEIQRDKVRAFFVNGIGLEELGEKEFAARLKEERVRWHPDKMLQRLGGKVDEAVMRDVTAIFQVVDALWNDTRKSA</sequence>
<name>A0ABR3V1H0_HUMIN</name>
<dbReference type="InterPro" id="IPR038753">
    <property type="entry name" value="NFKBIL1"/>
</dbReference>
<feature type="compositionally biased region" description="Basic and acidic residues" evidence="7">
    <location>
        <begin position="120"/>
        <end position="132"/>
    </location>
</feature>
<proteinExistence type="predicted"/>